<name>A0A2N7WEA7_9BURK</name>
<dbReference type="Pfam" id="PF14065">
    <property type="entry name" value="Pvc16_N"/>
    <property type="match status" value="1"/>
</dbReference>
<evidence type="ECO:0000259" key="1">
    <source>
        <dbReference type="Pfam" id="PF14065"/>
    </source>
</evidence>
<proteinExistence type="predicted"/>
<evidence type="ECO:0000313" key="3">
    <source>
        <dbReference type="Proteomes" id="UP000235347"/>
    </source>
</evidence>
<feature type="domain" description="Pvc16 N-terminal" evidence="1">
    <location>
        <begin position="46"/>
        <end position="217"/>
    </location>
</feature>
<gene>
    <name evidence="2" type="ORF">C0Z19_03785</name>
</gene>
<dbReference type="Proteomes" id="UP000235347">
    <property type="component" value="Unassembled WGS sequence"/>
</dbReference>
<dbReference type="EMBL" id="PNYB01000002">
    <property type="protein sequence ID" value="PMS27789.1"/>
    <property type="molecule type" value="Genomic_DNA"/>
</dbReference>
<keyword evidence="3" id="KW-1185">Reference proteome</keyword>
<accession>A0A2N7WEA7</accession>
<dbReference type="InterPro" id="IPR025351">
    <property type="entry name" value="Pvc16_N"/>
</dbReference>
<comment type="caution">
    <text evidence="2">The sequence shown here is derived from an EMBL/GenBank/DDBJ whole genome shotgun (WGS) entry which is preliminary data.</text>
</comment>
<organism evidence="2 3">
    <name type="scientific">Trinickia soli</name>
    <dbReference type="NCBI Taxonomy" id="380675"/>
    <lineage>
        <taxon>Bacteria</taxon>
        <taxon>Pseudomonadati</taxon>
        <taxon>Pseudomonadota</taxon>
        <taxon>Betaproteobacteria</taxon>
        <taxon>Burkholderiales</taxon>
        <taxon>Burkholderiaceae</taxon>
        <taxon>Trinickia</taxon>
    </lineage>
</organism>
<evidence type="ECO:0000313" key="2">
    <source>
        <dbReference type="EMBL" id="PMS27789.1"/>
    </source>
</evidence>
<sequence>MRYVRPISWKAYGASSARTARRHEGTHRRAAVQSGVLMIDKALVFLLDELNRFLAPRGPGGEPAAVLSSLAAPDGALPAGIDNKLVVTLLSIEKEGAAAAASMPVRERPGTSPASAAPGGFARMAAPLPLNLNIIVAASFGAQYREALKMLSAAIGFFQARPLFSPQNAPALPAGIDRLSVELVSCDLAMLGNVWTILGADALPSALYKVRMLSVQQGWASAYDPAVGGAETEVGTR</sequence>
<dbReference type="AlphaFoldDB" id="A0A2N7WEA7"/>
<reference evidence="2 3" key="1">
    <citation type="submission" date="2018-01" db="EMBL/GenBank/DDBJ databases">
        <title>Whole genome analyses suggest that Burkholderia sensu lato contains two further novel genera in the rhizoxinica-symbiotica group Mycetohabitans gen. nov., and Trinickia gen. nov.: implications for the evolution of diazotrophy and nodulation in the Burkholderiaceae.</title>
        <authorList>
            <person name="Estrada-de los Santos P."/>
            <person name="Palmer M."/>
            <person name="Chavez-Ramirez B."/>
            <person name="Beukes C."/>
            <person name="Steenkamp E.T."/>
            <person name="Hirsch A.M."/>
            <person name="Manyaka P."/>
            <person name="Maluk M."/>
            <person name="Lafos M."/>
            <person name="Crook M."/>
            <person name="Gross E."/>
            <person name="Simon M.F."/>
            <person name="Bueno dos Reis Junior F."/>
            <person name="Poole P.S."/>
            <person name="Venter S.N."/>
            <person name="James E.K."/>
        </authorList>
    </citation>
    <scope>NUCLEOTIDE SEQUENCE [LARGE SCALE GENOMIC DNA]</scope>
    <source>
        <strain evidence="2 3">GP25-8</strain>
    </source>
</reference>
<protein>
    <recommendedName>
        <fullName evidence="1">Pvc16 N-terminal domain-containing protein</fullName>
    </recommendedName>
</protein>